<name>A0A347UES7_9RHOB</name>
<sequence length="161" mass="17775">MSILASPLWAEDGMVERYGPLLTQCYAQAADAAALKDCIGAMSGNCMAREEQGETTYGMATCTASETEVWDGLLNDEYRQTMTYMKALDKDEAEIFPEFANRADALKKAQRAWLVYRDASCDLQYAIGGSGSIRQLYGAGCFMQMTAERTIGLKQMREVEG</sequence>
<accession>A0A347UES7</accession>
<protein>
    <submittedName>
        <fullName evidence="2">DUF1311 domain-containing protein</fullName>
    </submittedName>
</protein>
<evidence type="ECO:0000313" key="3">
    <source>
        <dbReference type="Proteomes" id="UP000261704"/>
    </source>
</evidence>
<gene>
    <name evidence="2" type="ORF">BAR1_05070</name>
</gene>
<dbReference type="AlphaFoldDB" id="A0A347UES7"/>
<dbReference type="RefSeq" id="WP_118942012.1">
    <property type="nucleotide sequence ID" value="NZ_CP032125.1"/>
</dbReference>
<dbReference type="EMBL" id="CP032125">
    <property type="protein sequence ID" value="AXX97355.1"/>
    <property type="molecule type" value="Genomic_DNA"/>
</dbReference>
<proteinExistence type="predicted"/>
<dbReference type="InterPro" id="IPR009739">
    <property type="entry name" value="LprI-like_N"/>
</dbReference>
<dbReference type="Gene3D" id="1.20.1270.180">
    <property type="match status" value="1"/>
</dbReference>
<evidence type="ECO:0000313" key="2">
    <source>
        <dbReference type="EMBL" id="AXX97355.1"/>
    </source>
</evidence>
<dbReference type="OrthoDB" id="7340239at2"/>
<evidence type="ECO:0000259" key="1">
    <source>
        <dbReference type="Pfam" id="PF07007"/>
    </source>
</evidence>
<dbReference type="KEGG" id="pamo:BAR1_05070"/>
<organism evidence="2 3">
    <name type="scientific">Profundibacter amoris</name>
    <dbReference type="NCBI Taxonomy" id="2171755"/>
    <lineage>
        <taxon>Bacteria</taxon>
        <taxon>Pseudomonadati</taxon>
        <taxon>Pseudomonadota</taxon>
        <taxon>Alphaproteobacteria</taxon>
        <taxon>Rhodobacterales</taxon>
        <taxon>Paracoccaceae</taxon>
        <taxon>Profundibacter</taxon>
    </lineage>
</organism>
<feature type="domain" description="Lysozyme inhibitor LprI-like N-terminal" evidence="1">
    <location>
        <begin position="46"/>
        <end position="150"/>
    </location>
</feature>
<keyword evidence="3" id="KW-1185">Reference proteome</keyword>
<reference evidence="2 3" key="1">
    <citation type="submission" date="2018-09" db="EMBL/GenBank/DDBJ databases">
        <title>Profundibacter amoris BAR1 gen. nov., sp. nov., a new member of the Roseobacter clade isolated at Lokis Castle Vent Field on the Arctic Mid-Oceanic Ridge.</title>
        <authorList>
            <person name="Le Moine Bauer S."/>
            <person name="Sjoeberg A.G."/>
            <person name="L'Haridon S."/>
            <person name="Stokke R."/>
            <person name="Roalkvam I."/>
            <person name="Steen I.H."/>
            <person name="Dahle H."/>
        </authorList>
    </citation>
    <scope>NUCLEOTIDE SEQUENCE [LARGE SCALE GENOMIC DNA]</scope>
    <source>
        <strain evidence="2 3">BAR1</strain>
    </source>
</reference>
<dbReference type="Proteomes" id="UP000261704">
    <property type="component" value="Chromosome"/>
</dbReference>
<dbReference type="Pfam" id="PF07007">
    <property type="entry name" value="LprI"/>
    <property type="match status" value="1"/>
</dbReference>